<comment type="subcellular location">
    <subcellularLocation>
        <location evidence="1">Cell membrane</location>
        <topology evidence="1">Multi-pass membrane protein</topology>
    </subcellularLocation>
</comment>
<dbReference type="CDD" id="cd12912">
    <property type="entry name" value="PDC2_MCP_like"/>
    <property type="match status" value="1"/>
</dbReference>
<dbReference type="InterPro" id="IPR033479">
    <property type="entry name" value="dCache_1"/>
</dbReference>
<dbReference type="RefSeq" id="WP_119973305.1">
    <property type="nucleotide sequence ID" value="NZ_CP032416.1"/>
</dbReference>
<accession>A0A386H573</accession>
<dbReference type="Gene3D" id="3.30.450.20">
    <property type="entry name" value="PAS domain"/>
    <property type="match status" value="1"/>
</dbReference>
<evidence type="ECO:0000313" key="14">
    <source>
        <dbReference type="Proteomes" id="UP000266301"/>
    </source>
</evidence>
<keyword evidence="3" id="KW-0145">Chemotaxis</keyword>
<dbReference type="GO" id="GO:0007165">
    <property type="term" value="P:signal transduction"/>
    <property type="evidence" value="ECO:0007669"/>
    <property type="project" value="UniProtKB-KW"/>
</dbReference>
<keyword evidence="5 10" id="KW-1133">Transmembrane helix</keyword>
<organism evidence="13 14">
    <name type="scientific">Clostridium fermenticellae</name>
    <dbReference type="NCBI Taxonomy" id="2068654"/>
    <lineage>
        <taxon>Bacteria</taxon>
        <taxon>Bacillati</taxon>
        <taxon>Bacillota</taxon>
        <taxon>Clostridia</taxon>
        <taxon>Eubacteriales</taxon>
        <taxon>Clostridiaceae</taxon>
        <taxon>Clostridium</taxon>
    </lineage>
</organism>
<evidence type="ECO:0000256" key="3">
    <source>
        <dbReference type="ARBA" id="ARBA00022500"/>
    </source>
</evidence>
<dbReference type="PROSITE" id="PS50111">
    <property type="entry name" value="CHEMOTAXIS_TRANSDUC_2"/>
    <property type="match status" value="1"/>
</dbReference>
<name>A0A386H573_9CLOT</name>
<evidence type="ECO:0000313" key="13">
    <source>
        <dbReference type="EMBL" id="AYD40901.1"/>
    </source>
</evidence>
<feature type="domain" description="HAMP" evidence="12">
    <location>
        <begin position="304"/>
        <end position="359"/>
    </location>
</feature>
<dbReference type="KEGG" id="cfer:D4Z93_10345"/>
<dbReference type="PANTHER" id="PTHR32089">
    <property type="entry name" value="METHYL-ACCEPTING CHEMOTAXIS PROTEIN MCPB"/>
    <property type="match status" value="1"/>
</dbReference>
<evidence type="ECO:0000256" key="6">
    <source>
        <dbReference type="ARBA" id="ARBA00023136"/>
    </source>
</evidence>
<dbReference type="InterPro" id="IPR003660">
    <property type="entry name" value="HAMP_dom"/>
</dbReference>
<evidence type="ECO:0000256" key="7">
    <source>
        <dbReference type="ARBA" id="ARBA00023224"/>
    </source>
</evidence>
<feature type="domain" description="Methyl-accepting transducer" evidence="11">
    <location>
        <begin position="378"/>
        <end position="628"/>
    </location>
</feature>
<evidence type="ECO:0000256" key="4">
    <source>
        <dbReference type="ARBA" id="ARBA00022692"/>
    </source>
</evidence>
<evidence type="ECO:0000256" key="10">
    <source>
        <dbReference type="SAM" id="Phobius"/>
    </source>
</evidence>
<dbReference type="SMART" id="SM00283">
    <property type="entry name" value="MA"/>
    <property type="match status" value="1"/>
</dbReference>
<keyword evidence="4 10" id="KW-0812">Transmembrane</keyword>
<keyword evidence="14" id="KW-1185">Reference proteome</keyword>
<evidence type="ECO:0000259" key="11">
    <source>
        <dbReference type="PROSITE" id="PS50111"/>
    </source>
</evidence>
<evidence type="ECO:0000259" key="12">
    <source>
        <dbReference type="PROSITE" id="PS50885"/>
    </source>
</evidence>
<evidence type="ECO:0000256" key="9">
    <source>
        <dbReference type="PROSITE-ProRule" id="PRU00284"/>
    </source>
</evidence>
<comment type="similarity">
    <text evidence="8">Belongs to the methyl-accepting chemotaxis (MCP) protein family.</text>
</comment>
<protein>
    <submittedName>
        <fullName evidence="13">Methyl-accepting chemotaxis protein</fullName>
    </submittedName>
</protein>
<dbReference type="EMBL" id="CP032416">
    <property type="protein sequence ID" value="AYD40901.1"/>
    <property type="molecule type" value="Genomic_DNA"/>
</dbReference>
<dbReference type="PANTHER" id="PTHR32089:SF112">
    <property type="entry name" value="LYSOZYME-LIKE PROTEIN-RELATED"/>
    <property type="match status" value="1"/>
</dbReference>
<dbReference type="GO" id="GO:0005886">
    <property type="term" value="C:plasma membrane"/>
    <property type="evidence" value="ECO:0007669"/>
    <property type="project" value="UniProtKB-SubCell"/>
</dbReference>
<evidence type="ECO:0000256" key="2">
    <source>
        <dbReference type="ARBA" id="ARBA00022475"/>
    </source>
</evidence>
<dbReference type="OrthoDB" id="597657at2"/>
<dbReference type="Pfam" id="PF00015">
    <property type="entry name" value="MCPsignal"/>
    <property type="match status" value="1"/>
</dbReference>
<reference evidence="13 14" key="1">
    <citation type="journal article" date="2019" name="Int. J. Syst. Evol. Microbiol.">
        <title>Clostridium fermenticellae sp. nov., isolated from the mud in a fermentation cellar for the production of the Chinese liquor, baijiu.</title>
        <authorList>
            <person name="Xu P.X."/>
            <person name="Chai L.J."/>
            <person name="Qiu T."/>
            <person name="Zhang X.J."/>
            <person name="Lu Z.M."/>
            <person name="Xiao C."/>
            <person name="Wang S.T."/>
            <person name="Shen C.H."/>
            <person name="Shi J.S."/>
            <person name="Xu Z.H."/>
        </authorList>
    </citation>
    <scope>NUCLEOTIDE SEQUENCE [LARGE SCALE GENOMIC DNA]</scope>
    <source>
        <strain evidence="13 14">JN500901</strain>
    </source>
</reference>
<dbReference type="CDD" id="cd12914">
    <property type="entry name" value="PDC1_DGC_like"/>
    <property type="match status" value="1"/>
</dbReference>
<keyword evidence="2" id="KW-1003">Cell membrane</keyword>
<dbReference type="SUPFAM" id="SSF58104">
    <property type="entry name" value="Methyl-accepting chemotaxis protein (MCP) signaling domain"/>
    <property type="match status" value="1"/>
</dbReference>
<keyword evidence="7 9" id="KW-0807">Transducer</keyword>
<dbReference type="Gene3D" id="6.10.340.10">
    <property type="match status" value="1"/>
</dbReference>
<dbReference type="SUPFAM" id="SSF103190">
    <property type="entry name" value="Sensory domain-like"/>
    <property type="match status" value="1"/>
</dbReference>
<dbReference type="PROSITE" id="PS50885">
    <property type="entry name" value="HAMP"/>
    <property type="match status" value="1"/>
</dbReference>
<dbReference type="Pfam" id="PF02743">
    <property type="entry name" value="dCache_1"/>
    <property type="match status" value="1"/>
</dbReference>
<dbReference type="Gene3D" id="1.10.287.950">
    <property type="entry name" value="Methyl-accepting chemotaxis protein"/>
    <property type="match status" value="1"/>
</dbReference>
<proteinExistence type="inferred from homology"/>
<dbReference type="AlphaFoldDB" id="A0A386H573"/>
<evidence type="ECO:0000256" key="8">
    <source>
        <dbReference type="ARBA" id="ARBA00029447"/>
    </source>
</evidence>
<evidence type="ECO:0000256" key="5">
    <source>
        <dbReference type="ARBA" id="ARBA00022989"/>
    </source>
</evidence>
<feature type="transmembrane region" description="Helical" evidence="10">
    <location>
        <begin position="279"/>
        <end position="302"/>
    </location>
</feature>
<gene>
    <name evidence="13" type="ORF">D4Z93_10345</name>
</gene>
<dbReference type="GO" id="GO:0006935">
    <property type="term" value="P:chemotaxis"/>
    <property type="evidence" value="ECO:0007669"/>
    <property type="project" value="UniProtKB-KW"/>
</dbReference>
<sequence>MKTIKMKLLLPIEILILAIIISLSVITLKMSSNALENNNGKTMSKIAEEGAAIVSSKVSEQLSILKQIAASDSIIDSSKSVDDKLAGLKDEIERNSYISIAIIDLNGNAKYSDSKTANLSNRDYFKKALSGKPWVSDPIVSKADKKLVVVYAVPIKENGNIIGVLAAAKDGNHISSITDDIKFGDTGTAYMISNTGVTIANTNKNLVIKMYNVIENSKKDPALKEFANIQRKMINREKGYGIYKYNGQNKFVTYAPVLNTTWSFAVAVAQSEVNSELNILTRFIVIFSCIFLVLAFIIVYFISDSFSKKIKNATNYIVTMASGDFTSSVLKEELNNEDELGTMIMAVDTMQNSIRDMLKSVVNNSNKIDNDSQKLSSISDEMSKSSESVALAIEEVTNGTGAQAQDLVTITEILNSFSQNLEEIIKKIRDVDNNSKGISSLAGKSSERIHELSESIANTMDTFKNFEATIKESGENINKINEITDLINSISEQTNLLALNAAIEAARAGEAGKGFSVVADEIRELAEQSKESSNNISKIVSDIYSQNKIMINSTNKVSDDLNKQGIIVDNALDSYENIIKAVDNIIPKIEDINNSTTEINERKEKILNKVESTSAVAEEVSASSEEINASSDEMSKLSDEVLNSANNLTKSTKEMTGQVKKFKL</sequence>
<dbReference type="Proteomes" id="UP000266301">
    <property type="component" value="Chromosome"/>
</dbReference>
<dbReference type="InterPro" id="IPR029151">
    <property type="entry name" value="Sensor-like_sf"/>
</dbReference>
<evidence type="ECO:0000256" key="1">
    <source>
        <dbReference type="ARBA" id="ARBA00004651"/>
    </source>
</evidence>
<keyword evidence="6 10" id="KW-0472">Membrane</keyword>
<dbReference type="InterPro" id="IPR004089">
    <property type="entry name" value="MCPsignal_dom"/>
</dbReference>